<gene>
    <name evidence="1" type="ORF">BP00DRAFT_431133</name>
</gene>
<dbReference type="AlphaFoldDB" id="A0A2V5HTX8"/>
<proteinExistence type="predicted"/>
<keyword evidence="2" id="KW-1185">Reference proteome</keyword>
<dbReference type="Proteomes" id="UP000248817">
    <property type="component" value="Unassembled WGS sequence"/>
</dbReference>
<accession>A0A2V5HTX8</accession>
<evidence type="ECO:0000313" key="2">
    <source>
        <dbReference type="Proteomes" id="UP000248817"/>
    </source>
</evidence>
<sequence length="117" mass="13166">MAWRDIFQISHSTASAERAMRRYLEDLDSASCLDHLNKALDRLLDGIKDVEKTFLNYAATDLRGKRLWNRDSFARYINARLPESPAVADCVPLLWCTFSTGAYCPFSAPSNGCGWTG</sequence>
<protein>
    <submittedName>
        <fullName evidence="1">Uncharacterized protein</fullName>
    </submittedName>
</protein>
<reference evidence="1 2" key="1">
    <citation type="submission" date="2018-02" db="EMBL/GenBank/DDBJ databases">
        <title>The genomes of Aspergillus section Nigri reveals drivers in fungal speciation.</title>
        <authorList>
            <consortium name="DOE Joint Genome Institute"/>
            <person name="Vesth T.C."/>
            <person name="Nybo J."/>
            <person name="Theobald S."/>
            <person name="Brandl J."/>
            <person name="Frisvad J.C."/>
            <person name="Nielsen K.F."/>
            <person name="Lyhne E.K."/>
            <person name="Kogle M.E."/>
            <person name="Kuo A."/>
            <person name="Riley R."/>
            <person name="Clum A."/>
            <person name="Nolan M."/>
            <person name="Lipzen A."/>
            <person name="Salamov A."/>
            <person name="Henrissat B."/>
            <person name="Wiebenga A."/>
            <person name="De vries R.P."/>
            <person name="Grigoriev I.V."/>
            <person name="Mortensen U.H."/>
            <person name="Andersen M.R."/>
            <person name="Baker S.E."/>
        </authorList>
    </citation>
    <scope>NUCLEOTIDE SEQUENCE [LARGE SCALE GENOMIC DNA]</scope>
    <source>
        <strain evidence="1 2">CBS 114.80</strain>
    </source>
</reference>
<name>A0A2V5HTX8_9EURO</name>
<evidence type="ECO:0000313" key="1">
    <source>
        <dbReference type="EMBL" id="PYI25554.1"/>
    </source>
</evidence>
<dbReference type="EMBL" id="KZ825638">
    <property type="protein sequence ID" value="PYI25554.1"/>
    <property type="molecule type" value="Genomic_DNA"/>
</dbReference>
<organism evidence="1 2">
    <name type="scientific">Aspergillus indologenus CBS 114.80</name>
    <dbReference type="NCBI Taxonomy" id="1450541"/>
    <lineage>
        <taxon>Eukaryota</taxon>
        <taxon>Fungi</taxon>
        <taxon>Dikarya</taxon>
        <taxon>Ascomycota</taxon>
        <taxon>Pezizomycotina</taxon>
        <taxon>Eurotiomycetes</taxon>
        <taxon>Eurotiomycetidae</taxon>
        <taxon>Eurotiales</taxon>
        <taxon>Aspergillaceae</taxon>
        <taxon>Aspergillus</taxon>
        <taxon>Aspergillus subgen. Circumdati</taxon>
    </lineage>
</organism>